<comment type="similarity">
    <text evidence="2">Belongs to the TFIIF alpha subunit family.</text>
</comment>
<keyword evidence="9" id="KW-1185">Reference proteome</keyword>
<proteinExistence type="inferred from homology"/>
<dbReference type="GO" id="GO:0001096">
    <property type="term" value="F:TFIIF-class transcription factor complex binding"/>
    <property type="evidence" value="ECO:0007669"/>
    <property type="project" value="TreeGrafter"/>
</dbReference>
<dbReference type="GO" id="GO:0003677">
    <property type="term" value="F:DNA binding"/>
    <property type="evidence" value="ECO:0007669"/>
    <property type="project" value="UniProtKB-KW"/>
</dbReference>
<reference evidence="8 9" key="1">
    <citation type="submission" date="2018-12" db="EMBL/GenBank/DDBJ databases">
        <authorList>
            <person name="Tiukova I."/>
            <person name="Dainat J."/>
        </authorList>
    </citation>
    <scope>NUCLEOTIDE SEQUENCE [LARGE SCALE GENOMIC DNA]</scope>
</reference>
<evidence type="ECO:0000256" key="4">
    <source>
        <dbReference type="ARBA" id="ARBA00023125"/>
    </source>
</evidence>
<keyword evidence="6" id="KW-0539">Nucleus</keyword>
<feature type="compositionally biased region" description="Low complexity" evidence="7">
    <location>
        <begin position="511"/>
        <end position="523"/>
    </location>
</feature>
<dbReference type="PANTHER" id="PTHR13011:SF0">
    <property type="entry name" value="GENERAL TRANSCRIPTION FACTOR IIF SUBUNIT 1"/>
    <property type="match status" value="1"/>
</dbReference>
<dbReference type="InterPro" id="IPR008851">
    <property type="entry name" value="TFIIF-alpha"/>
</dbReference>
<evidence type="ECO:0000313" key="8">
    <source>
        <dbReference type="EMBL" id="VEU24243.1"/>
    </source>
</evidence>
<keyword evidence="5" id="KW-0804">Transcription</keyword>
<feature type="region of interest" description="Disordered" evidence="7">
    <location>
        <begin position="483"/>
        <end position="523"/>
    </location>
</feature>
<dbReference type="GO" id="GO:0016251">
    <property type="term" value="F:RNA polymerase II general transcription initiation factor activity"/>
    <property type="evidence" value="ECO:0007669"/>
    <property type="project" value="TreeGrafter"/>
</dbReference>
<evidence type="ECO:0000256" key="6">
    <source>
        <dbReference type="ARBA" id="ARBA00023242"/>
    </source>
</evidence>
<dbReference type="GO" id="GO:0006367">
    <property type="term" value="P:transcription initiation at RNA polymerase II promoter"/>
    <property type="evidence" value="ECO:0007669"/>
    <property type="project" value="InterPro"/>
</dbReference>
<dbReference type="FunCoup" id="A0A448YTL0">
    <property type="interactions" value="165"/>
</dbReference>
<protein>
    <submittedName>
        <fullName evidence="8">DEKNAAC105322</fullName>
    </submittedName>
</protein>
<dbReference type="SUPFAM" id="SSF50916">
    <property type="entry name" value="Rap30/74 interaction domains"/>
    <property type="match status" value="1"/>
</dbReference>
<organism evidence="8 9">
    <name type="scientific">Brettanomyces naardenensis</name>
    <name type="common">Yeast</name>
    <dbReference type="NCBI Taxonomy" id="13370"/>
    <lineage>
        <taxon>Eukaryota</taxon>
        <taxon>Fungi</taxon>
        <taxon>Dikarya</taxon>
        <taxon>Ascomycota</taxon>
        <taxon>Saccharomycotina</taxon>
        <taxon>Pichiomycetes</taxon>
        <taxon>Pichiales</taxon>
        <taxon>Pichiaceae</taxon>
        <taxon>Brettanomyces</taxon>
    </lineage>
</organism>
<comment type="subcellular location">
    <subcellularLocation>
        <location evidence="1">Nucleus</location>
    </subcellularLocation>
</comment>
<accession>A0A448YTL0</accession>
<dbReference type="Proteomes" id="UP000290900">
    <property type="component" value="Unassembled WGS sequence"/>
</dbReference>
<dbReference type="GO" id="GO:0005674">
    <property type="term" value="C:transcription factor TFIIF complex"/>
    <property type="evidence" value="ECO:0007669"/>
    <property type="project" value="TreeGrafter"/>
</dbReference>
<dbReference type="InterPro" id="IPR011039">
    <property type="entry name" value="TFIIF_interaction"/>
</dbReference>
<sequence length="582" mass="68179">MSAQLPIHTVNVKKEEIAGVGDNAPQYDYFPLRACKKEEVEETRYHIMKFHSVKKINPEKDFEEPTRLHRKDPKNLQFQMSMKELEQKKIDDKKNDILRAEKRKEYIDKKGMEGKVLTQQQVDEKMELDSLSEEERSRRLEEKKREEEEERRRIERENQMKLVAPDGGARKMKRQILKKKTRQIRAYDETKRRLRYEEFYPWVLEDYDAEQAWVGNYEAGNMDNYCLLVLDNENKCFKLVPLEKFYRFTPRNKYATLTLEEAEAKMNKGSTGQRWLMRKMAEEVATGQRIDLRYRKVHKSGPTIGLTEEGRKTDDEDMDFDDEFQDDEEAPIMEGNEEENKMVEGKMKKNMLRANNLIEHSEEDESDLDDLFETRKVDKEGKKLRKALAQNAINEVYDTDDEENNPYLSDSEIEKEESDDNEDKIVTIKKENGENGELEDVTVKEEPGVGDASAVKRQISVFKYEDGEVVLKASKNILSQFPEGDWNPTTAIRREHGEGGPPLKKIKLKLKSPSPVESSSSYEISRADVDELLSEGPIPLTTLVRSLRIKMSKDPNARSNLKRVLKEHFVLKSKKVYRRREE</sequence>
<feature type="region of interest" description="Disordered" evidence="7">
    <location>
        <begin position="123"/>
        <end position="152"/>
    </location>
</feature>
<feature type="compositionally biased region" description="Basic and acidic residues" evidence="7">
    <location>
        <begin position="423"/>
        <end position="433"/>
    </location>
</feature>
<name>A0A448YTL0_BRENA</name>
<dbReference type="STRING" id="13370.A0A448YTL0"/>
<evidence type="ECO:0000256" key="3">
    <source>
        <dbReference type="ARBA" id="ARBA00023015"/>
    </source>
</evidence>
<evidence type="ECO:0000313" key="9">
    <source>
        <dbReference type="Proteomes" id="UP000290900"/>
    </source>
</evidence>
<evidence type="ECO:0000256" key="2">
    <source>
        <dbReference type="ARBA" id="ARBA00005249"/>
    </source>
</evidence>
<dbReference type="AlphaFoldDB" id="A0A448YTL0"/>
<gene>
    <name evidence="8" type="ORF">BRENAR_LOCUS4971</name>
</gene>
<feature type="region of interest" description="Disordered" evidence="7">
    <location>
        <begin position="399"/>
        <end position="445"/>
    </location>
</feature>
<keyword evidence="3" id="KW-0805">Transcription regulation</keyword>
<evidence type="ECO:0000256" key="1">
    <source>
        <dbReference type="ARBA" id="ARBA00004123"/>
    </source>
</evidence>
<dbReference type="PANTHER" id="PTHR13011">
    <property type="entry name" value="TFIIF-ALPHA"/>
    <property type="match status" value="1"/>
</dbReference>
<feature type="compositionally biased region" description="Acidic residues" evidence="7">
    <location>
        <begin position="411"/>
        <end position="422"/>
    </location>
</feature>
<dbReference type="EMBL" id="CAACVR010000075">
    <property type="protein sequence ID" value="VEU24243.1"/>
    <property type="molecule type" value="Genomic_DNA"/>
</dbReference>
<dbReference type="InParanoid" id="A0A448YTL0"/>
<keyword evidence="4" id="KW-0238">DNA-binding</keyword>
<dbReference type="OrthoDB" id="76676at2759"/>
<evidence type="ECO:0000256" key="7">
    <source>
        <dbReference type="SAM" id="MobiDB-lite"/>
    </source>
</evidence>
<dbReference type="GO" id="GO:0032968">
    <property type="term" value="P:positive regulation of transcription elongation by RNA polymerase II"/>
    <property type="evidence" value="ECO:0007669"/>
    <property type="project" value="InterPro"/>
</dbReference>
<evidence type="ECO:0000256" key="5">
    <source>
        <dbReference type="ARBA" id="ARBA00023163"/>
    </source>
</evidence>